<dbReference type="PANTHER" id="PTHR36832">
    <property type="entry name" value="SLR1174 PROTEIN-RELATED"/>
    <property type="match status" value="1"/>
</dbReference>
<sequence length="256" mass="29356">MQKYLANLKLGFYRYRQYPMEFLFTLIKRLLQIFFIVVFWEIIGSETGDKPLIELVIYFILFNATADLIMAQTFSLGDKIARMIHTGELNNVLIKPVNPQLYIYSKNIGTLMPLIFVSTTALGILIAIGQLKLVHIPFFLVYLLIAIGIGIGLNSILASFAFYFTKIFGLREIFKYTTRIFSGSFIPIYFMPDILVTILDYSFLSYVGYKPVLMMLGMLTPTVKDLSIGIFWVILITLTSRLFWSKSIGKYEAYGI</sequence>
<dbReference type="EMBL" id="JAGQLN010000004">
    <property type="protein sequence ID" value="MCA9376532.1"/>
    <property type="molecule type" value="Genomic_DNA"/>
</dbReference>
<keyword evidence="1" id="KW-0472">Membrane</keyword>
<evidence type="ECO:0000313" key="2">
    <source>
        <dbReference type="EMBL" id="MCA9376532.1"/>
    </source>
</evidence>
<keyword evidence="1" id="KW-0812">Transmembrane</keyword>
<evidence type="ECO:0000313" key="3">
    <source>
        <dbReference type="Proteomes" id="UP000741282"/>
    </source>
</evidence>
<reference evidence="2" key="1">
    <citation type="submission" date="2020-04" db="EMBL/GenBank/DDBJ databases">
        <authorList>
            <person name="Zhang T."/>
        </authorList>
    </citation>
    <scope>NUCLEOTIDE SEQUENCE</scope>
    <source>
        <strain evidence="2">HKST-UBA17</strain>
    </source>
</reference>
<feature type="transmembrane region" description="Helical" evidence="1">
    <location>
        <begin position="55"/>
        <end position="76"/>
    </location>
</feature>
<reference evidence="2" key="2">
    <citation type="journal article" date="2021" name="Microbiome">
        <title>Successional dynamics and alternative stable states in a saline activated sludge microbial community over 9 years.</title>
        <authorList>
            <person name="Wang Y."/>
            <person name="Ye J."/>
            <person name="Ju F."/>
            <person name="Liu L."/>
            <person name="Boyd J.A."/>
            <person name="Deng Y."/>
            <person name="Parks D.H."/>
            <person name="Jiang X."/>
            <person name="Yin X."/>
            <person name="Woodcroft B.J."/>
            <person name="Tyson G.W."/>
            <person name="Hugenholtz P."/>
            <person name="Polz M.F."/>
            <person name="Zhang T."/>
        </authorList>
    </citation>
    <scope>NUCLEOTIDE SEQUENCE</scope>
    <source>
        <strain evidence="2">HKST-UBA17</strain>
    </source>
</reference>
<feature type="transmembrane region" description="Helical" evidence="1">
    <location>
        <begin position="185"/>
        <end position="206"/>
    </location>
</feature>
<proteinExistence type="predicted"/>
<feature type="transmembrane region" description="Helical" evidence="1">
    <location>
        <begin position="139"/>
        <end position="164"/>
    </location>
</feature>
<feature type="transmembrane region" description="Helical" evidence="1">
    <location>
        <begin position="21"/>
        <end position="43"/>
    </location>
</feature>
<dbReference type="Pfam" id="PF06182">
    <property type="entry name" value="ABC2_membrane_6"/>
    <property type="match status" value="1"/>
</dbReference>
<dbReference type="PANTHER" id="PTHR36832:SF1">
    <property type="entry name" value="SLR1174 PROTEIN"/>
    <property type="match status" value="1"/>
</dbReference>
<protein>
    <submittedName>
        <fullName evidence="2">ABC-2 family transporter protein</fullName>
    </submittedName>
</protein>
<keyword evidence="1" id="KW-1133">Transmembrane helix</keyword>
<feature type="transmembrane region" description="Helical" evidence="1">
    <location>
        <begin position="226"/>
        <end position="244"/>
    </location>
</feature>
<feature type="transmembrane region" description="Helical" evidence="1">
    <location>
        <begin position="111"/>
        <end position="133"/>
    </location>
</feature>
<accession>A0A955KWF1</accession>
<comment type="caution">
    <text evidence="2">The sequence shown here is derived from an EMBL/GenBank/DDBJ whole genome shotgun (WGS) entry which is preliminary data.</text>
</comment>
<dbReference type="InterPro" id="IPR010390">
    <property type="entry name" value="ABC-2_transporter-like"/>
</dbReference>
<dbReference type="Proteomes" id="UP000741282">
    <property type="component" value="Unassembled WGS sequence"/>
</dbReference>
<gene>
    <name evidence="2" type="ORF">KC685_01260</name>
</gene>
<dbReference type="AlphaFoldDB" id="A0A955KWF1"/>
<name>A0A955KWF1_9BACT</name>
<evidence type="ECO:0000256" key="1">
    <source>
        <dbReference type="SAM" id="Phobius"/>
    </source>
</evidence>
<organism evidence="2 3">
    <name type="scientific">Candidatus Dojkabacteria bacterium</name>
    <dbReference type="NCBI Taxonomy" id="2099670"/>
    <lineage>
        <taxon>Bacteria</taxon>
        <taxon>Candidatus Dojkabacteria</taxon>
    </lineage>
</organism>